<feature type="transmembrane region" description="Helical" evidence="8">
    <location>
        <begin position="212"/>
        <end position="233"/>
    </location>
</feature>
<dbReference type="SUPFAM" id="SSF81343">
    <property type="entry name" value="Fumarate reductase respiratory complex transmembrane subunits"/>
    <property type="match status" value="1"/>
</dbReference>
<keyword evidence="10" id="KW-1185">Reference proteome</keyword>
<protein>
    <submittedName>
        <fullName evidence="9">Succinate dehydrogenase cytochrome b560 subunit</fullName>
    </submittedName>
</protein>
<dbReference type="GO" id="GO:0005739">
    <property type="term" value="C:mitochondrion"/>
    <property type="evidence" value="ECO:0007669"/>
    <property type="project" value="GOC"/>
</dbReference>
<dbReference type="GO" id="GO:0046872">
    <property type="term" value="F:metal ion binding"/>
    <property type="evidence" value="ECO:0007669"/>
    <property type="project" value="UniProtKB-KW"/>
</dbReference>
<dbReference type="GO" id="GO:0009055">
    <property type="term" value="F:electron transfer activity"/>
    <property type="evidence" value="ECO:0007669"/>
    <property type="project" value="InterPro"/>
</dbReference>
<dbReference type="Proteomes" id="UP000014071">
    <property type="component" value="Unassembled WGS sequence"/>
</dbReference>
<evidence type="ECO:0000313" key="9">
    <source>
        <dbReference type="EMBL" id="GAC99683.1"/>
    </source>
</evidence>
<dbReference type="Pfam" id="PF01127">
    <property type="entry name" value="Sdh_cyt"/>
    <property type="match status" value="1"/>
</dbReference>
<dbReference type="InterPro" id="IPR034804">
    <property type="entry name" value="SQR/QFR_C/D"/>
</dbReference>
<keyword evidence="7 8" id="KW-0472">Membrane</keyword>
<evidence type="ECO:0000256" key="4">
    <source>
        <dbReference type="ARBA" id="ARBA00022723"/>
    </source>
</evidence>
<dbReference type="STRING" id="1305764.R9PE83"/>
<evidence type="ECO:0000256" key="3">
    <source>
        <dbReference type="ARBA" id="ARBA00022692"/>
    </source>
</evidence>
<keyword evidence="5 8" id="KW-1133">Transmembrane helix</keyword>
<dbReference type="RefSeq" id="XP_012193270.1">
    <property type="nucleotide sequence ID" value="XM_012337880.1"/>
</dbReference>
<comment type="subcellular location">
    <subcellularLocation>
        <location evidence="1">Membrane</location>
        <topology evidence="1">Multi-pass membrane protein</topology>
    </subcellularLocation>
</comment>
<dbReference type="GO" id="GO:0006099">
    <property type="term" value="P:tricarboxylic acid cycle"/>
    <property type="evidence" value="ECO:0007669"/>
    <property type="project" value="InterPro"/>
</dbReference>
<dbReference type="NCBIfam" id="TIGR02970">
    <property type="entry name" value="succ_dehyd_cytB"/>
    <property type="match status" value="1"/>
</dbReference>
<dbReference type="FunFam" id="1.20.1300.10:FF:000011">
    <property type="entry name" value="Succinate dehydrogenase cytochrome b560 subunit"/>
    <property type="match status" value="1"/>
</dbReference>
<evidence type="ECO:0000256" key="1">
    <source>
        <dbReference type="ARBA" id="ARBA00004141"/>
    </source>
</evidence>
<dbReference type="PANTHER" id="PTHR10978:SF5">
    <property type="entry name" value="SUCCINATE DEHYDROGENASE CYTOCHROME B560 SUBUNIT, MITOCHONDRIAL"/>
    <property type="match status" value="1"/>
</dbReference>
<dbReference type="EMBL" id="DF238832">
    <property type="protein sequence ID" value="GAC99683.1"/>
    <property type="molecule type" value="Genomic_DNA"/>
</dbReference>
<evidence type="ECO:0000256" key="7">
    <source>
        <dbReference type="ARBA" id="ARBA00023136"/>
    </source>
</evidence>
<organism evidence="9 10">
    <name type="scientific">Pseudozyma hubeiensis (strain SY62)</name>
    <name type="common">Yeast</name>
    <dbReference type="NCBI Taxonomy" id="1305764"/>
    <lineage>
        <taxon>Eukaryota</taxon>
        <taxon>Fungi</taxon>
        <taxon>Dikarya</taxon>
        <taxon>Basidiomycota</taxon>
        <taxon>Ustilaginomycotina</taxon>
        <taxon>Ustilaginomycetes</taxon>
        <taxon>Ustilaginales</taxon>
        <taxon>Ustilaginaceae</taxon>
        <taxon>Pseudozyma</taxon>
    </lineage>
</organism>
<evidence type="ECO:0000256" key="5">
    <source>
        <dbReference type="ARBA" id="ARBA00022989"/>
    </source>
</evidence>
<feature type="transmembrane region" description="Helical" evidence="8">
    <location>
        <begin position="129"/>
        <end position="152"/>
    </location>
</feature>
<dbReference type="Gene3D" id="1.20.1300.10">
    <property type="entry name" value="Fumarate reductase/succinate dehydrogenase, transmembrane subunit"/>
    <property type="match status" value="1"/>
</dbReference>
<name>R9PE83_PSEHS</name>
<gene>
    <name evidence="9" type="ORF">PHSY_007286</name>
</gene>
<accession>R9PE83</accession>
<evidence type="ECO:0000256" key="8">
    <source>
        <dbReference type="SAM" id="Phobius"/>
    </source>
</evidence>
<dbReference type="InterPro" id="IPR000701">
    <property type="entry name" value="SuccDH_FuR_B_TM-su"/>
</dbReference>
<proteinExistence type="predicted"/>
<dbReference type="PROSITE" id="PS01001">
    <property type="entry name" value="SDH_CYT_2"/>
    <property type="match status" value="1"/>
</dbReference>
<dbReference type="GO" id="GO:0006121">
    <property type="term" value="P:mitochondrial electron transport, succinate to ubiquinone"/>
    <property type="evidence" value="ECO:0007669"/>
    <property type="project" value="UniProtKB-ARBA"/>
</dbReference>
<dbReference type="HOGENOM" id="CLU_094691_0_0_1"/>
<evidence type="ECO:0000256" key="6">
    <source>
        <dbReference type="ARBA" id="ARBA00023004"/>
    </source>
</evidence>
<dbReference type="OrthoDB" id="588261at2759"/>
<dbReference type="AlphaFoldDB" id="R9PE83"/>
<dbReference type="GeneID" id="24112549"/>
<dbReference type="PANTHER" id="PTHR10978">
    <property type="entry name" value="SUCCINATE DEHYDROGENASE CYTOCHROME B560 SUBUNIT"/>
    <property type="match status" value="1"/>
</dbReference>
<keyword evidence="6" id="KW-0408">Iron</keyword>
<reference evidence="10" key="1">
    <citation type="journal article" date="2013" name="Genome Announc.">
        <title>Draft genome sequence of the basidiomycetous yeast-like fungus Pseudozyma hubeiensis SY62, which produces an abundant amount of the biosurfactant mannosylerythritol lipids.</title>
        <authorList>
            <person name="Konishi M."/>
            <person name="Hatada Y."/>
            <person name="Horiuchi J."/>
        </authorList>
    </citation>
    <scope>NUCLEOTIDE SEQUENCE [LARGE SCALE GENOMIC DNA]</scope>
    <source>
        <strain evidence="10">SY62</strain>
    </source>
</reference>
<evidence type="ECO:0000313" key="10">
    <source>
        <dbReference type="Proteomes" id="UP000014071"/>
    </source>
</evidence>
<keyword evidence="2" id="KW-0349">Heme</keyword>
<dbReference type="InterPro" id="IPR018495">
    <property type="entry name" value="Succ_DH_cyt_bsu_CS"/>
</dbReference>
<dbReference type="InterPro" id="IPR014314">
    <property type="entry name" value="Succ_DH_cytb556"/>
</dbReference>
<keyword evidence="3 8" id="KW-0812">Transmembrane</keyword>
<dbReference type="GO" id="GO:0016020">
    <property type="term" value="C:membrane"/>
    <property type="evidence" value="ECO:0007669"/>
    <property type="project" value="UniProtKB-SubCell"/>
</dbReference>
<keyword evidence="4" id="KW-0479">Metal-binding</keyword>
<dbReference type="CDD" id="cd03499">
    <property type="entry name" value="SQR_TypeC_SdhC"/>
    <property type="match status" value="1"/>
</dbReference>
<sequence length="234" mass="25713">MSIYSSSFEQLVLISVMYKKQHSIIVECHCLCGSVGVGKGDNCRARGKSERVEEYYRWKGLRSFAPVALRLPSARMVSTSTQKAVAAAAPTTKLTQQQNLDLLNKQRAARPSSPHFTIYQPQITWYLSIINRITGTGLSVLMYAYFAAYAGYPLFGSAEALSSASLTDFVATLPAWFKTAVKVPLALAFTFHSFNGLRHLAWDWGYALTLKGVYSTAYVVMGATVLGTVGLLMI</sequence>
<evidence type="ECO:0000256" key="2">
    <source>
        <dbReference type="ARBA" id="ARBA00022617"/>
    </source>
</evidence>
<dbReference type="eggNOG" id="KOG0449">
    <property type="taxonomic scope" value="Eukaryota"/>
</dbReference>